<accession>A0AAN6QBZ9</accession>
<proteinExistence type="inferred from homology"/>
<dbReference type="InterPro" id="IPR008949">
    <property type="entry name" value="Isoprenoid_synthase_dom_sf"/>
</dbReference>
<keyword evidence="3 4" id="KW-0460">Magnesium</keyword>
<dbReference type="EMBL" id="MU853375">
    <property type="protein sequence ID" value="KAK4107373.1"/>
    <property type="molecule type" value="Genomic_DNA"/>
</dbReference>
<comment type="similarity">
    <text evidence="2 4">Belongs to the terpene synthase family.</text>
</comment>
<comment type="cofactor">
    <cofactor evidence="1 4">
        <name>Mg(2+)</name>
        <dbReference type="ChEBI" id="CHEBI:18420"/>
    </cofactor>
</comment>
<protein>
    <recommendedName>
        <fullName evidence="4">Terpene synthase</fullName>
        <ecNumber evidence="4">4.2.3.-</ecNumber>
    </recommendedName>
</protein>
<dbReference type="SUPFAM" id="SSF48576">
    <property type="entry name" value="Terpenoid synthases"/>
    <property type="match status" value="1"/>
</dbReference>
<evidence type="ECO:0000256" key="1">
    <source>
        <dbReference type="ARBA" id="ARBA00001946"/>
    </source>
</evidence>
<organism evidence="5 6">
    <name type="scientific">Canariomyces notabilis</name>
    <dbReference type="NCBI Taxonomy" id="2074819"/>
    <lineage>
        <taxon>Eukaryota</taxon>
        <taxon>Fungi</taxon>
        <taxon>Dikarya</taxon>
        <taxon>Ascomycota</taxon>
        <taxon>Pezizomycotina</taxon>
        <taxon>Sordariomycetes</taxon>
        <taxon>Sordariomycetidae</taxon>
        <taxon>Sordariales</taxon>
        <taxon>Chaetomiaceae</taxon>
        <taxon>Canariomyces</taxon>
    </lineage>
</organism>
<dbReference type="Pfam" id="PF19086">
    <property type="entry name" value="Terpene_syn_C_2"/>
    <property type="match status" value="1"/>
</dbReference>
<dbReference type="SFLD" id="SFLDG01020">
    <property type="entry name" value="Terpene_Cyclase_Like_2"/>
    <property type="match status" value="1"/>
</dbReference>
<dbReference type="RefSeq" id="XP_064664943.1">
    <property type="nucleotide sequence ID" value="XM_064818282.1"/>
</dbReference>
<dbReference type="GO" id="GO:0008299">
    <property type="term" value="P:isoprenoid biosynthetic process"/>
    <property type="evidence" value="ECO:0007669"/>
    <property type="project" value="UniProtKB-ARBA"/>
</dbReference>
<dbReference type="AlphaFoldDB" id="A0AAN6QBZ9"/>
<evidence type="ECO:0000256" key="2">
    <source>
        <dbReference type="ARBA" id="ARBA00006333"/>
    </source>
</evidence>
<dbReference type="SFLD" id="SFLDS00005">
    <property type="entry name" value="Isoprenoid_Synthase_Type_I"/>
    <property type="match status" value="1"/>
</dbReference>
<reference evidence="5" key="1">
    <citation type="journal article" date="2023" name="Mol. Phylogenet. Evol.">
        <title>Genome-scale phylogeny and comparative genomics of the fungal order Sordariales.</title>
        <authorList>
            <person name="Hensen N."/>
            <person name="Bonometti L."/>
            <person name="Westerberg I."/>
            <person name="Brannstrom I.O."/>
            <person name="Guillou S."/>
            <person name="Cros-Aarteil S."/>
            <person name="Calhoun S."/>
            <person name="Haridas S."/>
            <person name="Kuo A."/>
            <person name="Mondo S."/>
            <person name="Pangilinan J."/>
            <person name="Riley R."/>
            <person name="LaButti K."/>
            <person name="Andreopoulos B."/>
            <person name="Lipzen A."/>
            <person name="Chen C."/>
            <person name="Yan M."/>
            <person name="Daum C."/>
            <person name="Ng V."/>
            <person name="Clum A."/>
            <person name="Steindorff A."/>
            <person name="Ohm R.A."/>
            <person name="Martin F."/>
            <person name="Silar P."/>
            <person name="Natvig D.O."/>
            <person name="Lalanne C."/>
            <person name="Gautier V."/>
            <person name="Ament-Velasquez S.L."/>
            <person name="Kruys A."/>
            <person name="Hutchinson M.I."/>
            <person name="Powell A.J."/>
            <person name="Barry K."/>
            <person name="Miller A.N."/>
            <person name="Grigoriev I.V."/>
            <person name="Debuchy R."/>
            <person name="Gladieux P."/>
            <person name="Hiltunen Thoren M."/>
            <person name="Johannesson H."/>
        </authorList>
    </citation>
    <scope>NUCLEOTIDE SEQUENCE</scope>
    <source>
        <strain evidence="5">CBS 508.74</strain>
    </source>
</reference>
<dbReference type="Proteomes" id="UP001302812">
    <property type="component" value="Unassembled WGS sequence"/>
</dbReference>
<keyword evidence="4" id="KW-0456">Lyase</keyword>
<evidence type="ECO:0000313" key="6">
    <source>
        <dbReference type="Proteomes" id="UP001302812"/>
    </source>
</evidence>
<evidence type="ECO:0000256" key="4">
    <source>
        <dbReference type="RuleBase" id="RU366034"/>
    </source>
</evidence>
<dbReference type="PANTHER" id="PTHR35201">
    <property type="entry name" value="TERPENE SYNTHASE"/>
    <property type="match status" value="1"/>
</dbReference>
<dbReference type="GeneID" id="89942407"/>
<evidence type="ECO:0000313" key="5">
    <source>
        <dbReference type="EMBL" id="KAK4107373.1"/>
    </source>
</evidence>
<dbReference type="PANTHER" id="PTHR35201:SF4">
    <property type="entry name" value="BETA-PINACENE SYNTHASE-RELATED"/>
    <property type="match status" value="1"/>
</dbReference>
<dbReference type="EC" id="4.2.3.-" evidence="4"/>
<evidence type="ECO:0000256" key="3">
    <source>
        <dbReference type="ARBA" id="ARBA00022842"/>
    </source>
</evidence>
<name>A0AAN6QBZ9_9PEZI</name>
<comment type="caution">
    <text evidence="5">The sequence shown here is derived from an EMBL/GenBank/DDBJ whole genome shotgun (WGS) entry which is preliminary data.</text>
</comment>
<dbReference type="InterPro" id="IPR034686">
    <property type="entry name" value="Terpene_cyclase-like_2"/>
</dbReference>
<reference evidence="5" key="2">
    <citation type="submission" date="2023-05" db="EMBL/GenBank/DDBJ databases">
        <authorList>
            <consortium name="Lawrence Berkeley National Laboratory"/>
            <person name="Steindorff A."/>
            <person name="Hensen N."/>
            <person name="Bonometti L."/>
            <person name="Westerberg I."/>
            <person name="Brannstrom I.O."/>
            <person name="Guillou S."/>
            <person name="Cros-Aarteil S."/>
            <person name="Calhoun S."/>
            <person name="Haridas S."/>
            <person name="Kuo A."/>
            <person name="Mondo S."/>
            <person name="Pangilinan J."/>
            <person name="Riley R."/>
            <person name="Labutti K."/>
            <person name="Andreopoulos B."/>
            <person name="Lipzen A."/>
            <person name="Chen C."/>
            <person name="Yanf M."/>
            <person name="Daum C."/>
            <person name="Ng V."/>
            <person name="Clum A."/>
            <person name="Ohm R."/>
            <person name="Martin F."/>
            <person name="Silar P."/>
            <person name="Natvig D."/>
            <person name="Lalanne C."/>
            <person name="Gautier V."/>
            <person name="Ament-Velasquez S.L."/>
            <person name="Kruys A."/>
            <person name="Hutchinson M.I."/>
            <person name="Powell A.J."/>
            <person name="Barry K."/>
            <person name="Miller A.N."/>
            <person name="Grigoriev I.V."/>
            <person name="Debuchy R."/>
            <person name="Gladieux P."/>
            <person name="Thoren M.H."/>
            <person name="Johannesson H."/>
        </authorList>
    </citation>
    <scope>NUCLEOTIDE SEQUENCE</scope>
    <source>
        <strain evidence="5">CBS 508.74</strain>
    </source>
</reference>
<keyword evidence="6" id="KW-1185">Reference proteome</keyword>
<dbReference type="GO" id="GO:0046872">
    <property type="term" value="F:metal ion binding"/>
    <property type="evidence" value="ECO:0007669"/>
    <property type="project" value="UniProtKB-KW"/>
</dbReference>
<dbReference type="GO" id="GO:0010333">
    <property type="term" value="F:terpene synthase activity"/>
    <property type="evidence" value="ECO:0007669"/>
    <property type="project" value="InterPro"/>
</dbReference>
<gene>
    <name evidence="5" type="ORF">N656DRAFT_802754</name>
</gene>
<dbReference type="Gene3D" id="1.10.600.10">
    <property type="entry name" value="Farnesyl Diphosphate Synthase"/>
    <property type="match status" value="1"/>
</dbReference>
<keyword evidence="4" id="KW-0479">Metal-binding</keyword>
<sequence length="390" mass="44993">MPATTQPVIHLPDTLRHWPWPRTINPHYEDCKRESEAWIESFRAFSPRAQRAYNRCNFSLLSSLAWANLNREGCRIGCDLMHLFFVFDEHSDRSSADETRQQAEAIMDALRNPQKARPAHEFIGGRVAQEYWLRAIQSTPASFQRRFITSFQRYTESVVQQSSDREQARQRDLPSYLALRRYTIGAEPSFVLNAMHMDLPEHVVAHPTLRRLEHLATDMIIIGNDVVSYDREQSQPDQAEHNIISVVMAAQHCSVQEAMDWVGRFHDELVDSFLAEYKSLPEFPQEQESEAVNEHVREYANALANWVRASDCWGFESERYFGKDGMRVAKERTVVLRPKQLGKVEVAIAPPPLVAVHEVRHELPVTTTASVGRRIWDFLGALLKRANIFI</sequence>